<dbReference type="Pfam" id="PF14580">
    <property type="entry name" value="LRR_9"/>
    <property type="match status" value="1"/>
</dbReference>
<accession>A0A1B6DJB6</accession>
<dbReference type="PANTHER" id="PTHR11375:SF0">
    <property type="entry name" value="ACIDIC LEUCINE-RICH NUCLEAR PHOSPHOPROTEIN 32 FAMILY MEMBER A"/>
    <property type="match status" value="1"/>
</dbReference>
<proteinExistence type="inferred from homology"/>
<keyword evidence="1" id="KW-0433">Leucine-rich repeat</keyword>
<comment type="similarity">
    <text evidence="3">Belongs to the ANP32 family.</text>
</comment>
<evidence type="ECO:0000256" key="4">
    <source>
        <dbReference type="ARBA" id="ARBA00056686"/>
    </source>
</evidence>
<organism evidence="7">
    <name type="scientific">Clastoptera arizonana</name>
    <name type="common">Arizona spittle bug</name>
    <dbReference type="NCBI Taxonomy" id="38151"/>
    <lineage>
        <taxon>Eukaryota</taxon>
        <taxon>Metazoa</taxon>
        <taxon>Ecdysozoa</taxon>
        <taxon>Arthropoda</taxon>
        <taxon>Hexapoda</taxon>
        <taxon>Insecta</taxon>
        <taxon>Pterygota</taxon>
        <taxon>Neoptera</taxon>
        <taxon>Paraneoptera</taxon>
        <taxon>Hemiptera</taxon>
        <taxon>Auchenorrhyncha</taxon>
        <taxon>Cercopoidea</taxon>
        <taxon>Clastopteridae</taxon>
        <taxon>Clastoptera</taxon>
    </lineage>
</organism>
<keyword evidence="2" id="KW-0677">Repeat</keyword>
<dbReference type="AlphaFoldDB" id="A0A1B6DJB6"/>
<dbReference type="FunFam" id="3.80.10.10:FF:000003">
    <property type="entry name" value="Acidic leucine-rich nuclear phosphoprotein 32 family member A"/>
    <property type="match status" value="1"/>
</dbReference>
<dbReference type="InterPro" id="IPR032675">
    <property type="entry name" value="LRR_dom_sf"/>
</dbReference>
<dbReference type="PROSITE" id="PS51450">
    <property type="entry name" value="LRR"/>
    <property type="match status" value="2"/>
</dbReference>
<gene>
    <name evidence="7" type="ORF">g.14019</name>
</gene>
<dbReference type="SUPFAM" id="SSF52058">
    <property type="entry name" value="L domain-like"/>
    <property type="match status" value="1"/>
</dbReference>
<dbReference type="InterPro" id="IPR001611">
    <property type="entry name" value="Leu-rich_rpt"/>
</dbReference>
<dbReference type="PANTHER" id="PTHR11375">
    <property type="entry name" value="ACIDIC LEUCINE-RICH NUCLEAR PHOSPHOPROTEIN 32"/>
    <property type="match status" value="1"/>
</dbReference>
<evidence type="ECO:0000256" key="1">
    <source>
        <dbReference type="ARBA" id="ARBA00022614"/>
    </source>
</evidence>
<dbReference type="EMBL" id="GEDC01011573">
    <property type="protein sequence ID" value="JAS25725.1"/>
    <property type="molecule type" value="Transcribed_RNA"/>
</dbReference>
<name>A0A1B6DJB6_9HEMI</name>
<evidence type="ECO:0000256" key="2">
    <source>
        <dbReference type="ARBA" id="ARBA00022737"/>
    </source>
</evidence>
<evidence type="ECO:0000256" key="5">
    <source>
        <dbReference type="ARBA" id="ARBA00067860"/>
    </source>
</evidence>
<feature type="compositionally biased region" description="Acidic residues" evidence="6">
    <location>
        <begin position="203"/>
        <end position="243"/>
    </location>
</feature>
<dbReference type="Gene3D" id="3.80.10.10">
    <property type="entry name" value="Ribonuclease Inhibitor"/>
    <property type="match status" value="1"/>
</dbReference>
<feature type="compositionally biased region" description="Acidic residues" evidence="6">
    <location>
        <begin position="150"/>
        <end position="193"/>
    </location>
</feature>
<reference evidence="7" key="1">
    <citation type="submission" date="2015-12" db="EMBL/GenBank/DDBJ databases">
        <title>De novo transcriptome assembly of four potential Pierce s Disease insect vectors from Arizona vineyards.</title>
        <authorList>
            <person name="Tassone E.E."/>
        </authorList>
    </citation>
    <scope>NUCLEOTIDE SEQUENCE</scope>
</reference>
<evidence type="ECO:0000256" key="3">
    <source>
        <dbReference type="ARBA" id="ARBA00025777"/>
    </source>
</evidence>
<evidence type="ECO:0000313" key="7">
    <source>
        <dbReference type="EMBL" id="JAS25725.1"/>
    </source>
</evidence>
<sequence>MEKRIELEKRGKNPDEIKELNLDNCRSTNIVGLTDEFTNLESLSLINVGLTSLKGFPKLPNLKKLELSDNRISNGLNLLNTSPKLTHLNLSGNKIKDLATLEPLKNFKHLKNLDLFNNEATTSTENYRDKVFSMITSLKYLDGFDAKDQEAEDSEDDEVNGNENEEDESDFGEGDEDDEELLDEEDEDEEDDIGLGTVYKENLDEESEGEDYEGEEEEGSEGDEDIDEEELGAEEEDGEAEEDTTPRGKKRKHEGEEDVN</sequence>
<comment type="function">
    <text evidence="4">Implicated in a number of cellular processes, including proliferation, differentiation, caspase-dependent and caspase-independent apoptosis, suppression of transformation (tumor suppressor), inhibition of protein phosphatase 2A, regulation of mRNA trafficking and stability, and inhibition of acetyltransferases as part of the INHAT (inhibitor of histone acetyltransferases) complex.</text>
</comment>
<dbReference type="InterPro" id="IPR045081">
    <property type="entry name" value="AN32"/>
</dbReference>
<feature type="region of interest" description="Disordered" evidence="6">
    <location>
        <begin position="148"/>
        <end position="260"/>
    </location>
</feature>
<evidence type="ECO:0000256" key="6">
    <source>
        <dbReference type="SAM" id="MobiDB-lite"/>
    </source>
</evidence>
<protein>
    <recommendedName>
        <fullName evidence="5">Acidic leucine-rich nuclear phosphoprotein 32 family member A</fullName>
    </recommendedName>
</protein>
<dbReference type="GO" id="GO:0042393">
    <property type="term" value="F:histone binding"/>
    <property type="evidence" value="ECO:0007669"/>
    <property type="project" value="TreeGrafter"/>
</dbReference>
<dbReference type="GO" id="GO:0005634">
    <property type="term" value="C:nucleus"/>
    <property type="evidence" value="ECO:0007669"/>
    <property type="project" value="TreeGrafter"/>
</dbReference>